<comment type="caution">
    <text evidence="1">The sequence shown here is derived from an EMBL/GenBank/DDBJ whole genome shotgun (WGS) entry which is preliminary data.</text>
</comment>
<name>A0A072P786_9EURO</name>
<dbReference type="Proteomes" id="UP000027920">
    <property type="component" value="Unassembled WGS sequence"/>
</dbReference>
<dbReference type="Pfam" id="PF13424">
    <property type="entry name" value="TPR_12"/>
    <property type="match status" value="1"/>
</dbReference>
<protein>
    <recommendedName>
        <fullName evidence="3">MalT-like TPR region domain-containing protein</fullName>
    </recommendedName>
</protein>
<organism evidence="1 2">
    <name type="scientific">Exophiala aquamarina CBS 119918</name>
    <dbReference type="NCBI Taxonomy" id="1182545"/>
    <lineage>
        <taxon>Eukaryota</taxon>
        <taxon>Fungi</taxon>
        <taxon>Dikarya</taxon>
        <taxon>Ascomycota</taxon>
        <taxon>Pezizomycotina</taxon>
        <taxon>Eurotiomycetes</taxon>
        <taxon>Chaetothyriomycetidae</taxon>
        <taxon>Chaetothyriales</taxon>
        <taxon>Herpotrichiellaceae</taxon>
        <taxon>Exophiala</taxon>
    </lineage>
</organism>
<dbReference type="InterPro" id="IPR011990">
    <property type="entry name" value="TPR-like_helical_dom_sf"/>
</dbReference>
<evidence type="ECO:0008006" key="3">
    <source>
        <dbReference type="Google" id="ProtNLM"/>
    </source>
</evidence>
<dbReference type="RefSeq" id="XP_013258177.1">
    <property type="nucleotide sequence ID" value="XM_013402723.1"/>
</dbReference>
<gene>
    <name evidence="1" type="ORF">A1O9_08337</name>
</gene>
<dbReference type="PANTHER" id="PTHR46082:SF11">
    <property type="entry name" value="AAA+ ATPASE DOMAIN-CONTAINING PROTEIN-RELATED"/>
    <property type="match status" value="1"/>
</dbReference>
<dbReference type="Gene3D" id="1.25.40.10">
    <property type="entry name" value="Tetratricopeptide repeat domain"/>
    <property type="match status" value="1"/>
</dbReference>
<dbReference type="GeneID" id="25283250"/>
<dbReference type="OrthoDB" id="4161742at2759"/>
<evidence type="ECO:0000313" key="2">
    <source>
        <dbReference type="Proteomes" id="UP000027920"/>
    </source>
</evidence>
<dbReference type="EMBL" id="AMGV01000007">
    <property type="protein sequence ID" value="KEF55587.1"/>
    <property type="molecule type" value="Genomic_DNA"/>
</dbReference>
<dbReference type="VEuPathDB" id="FungiDB:A1O9_08337"/>
<dbReference type="PANTHER" id="PTHR46082">
    <property type="entry name" value="ATP/GTP-BINDING PROTEIN-RELATED"/>
    <property type="match status" value="1"/>
</dbReference>
<dbReference type="HOGENOM" id="CLU_765113_0_0_1"/>
<dbReference type="AlphaFoldDB" id="A0A072P786"/>
<sequence>MDEELQRNLASFFEQSLQFDPAERTEDCGLSDSSWIDHPKRACTVGGILKQYANNPLGPTTFRSRQRKFTSWKSMNLLLRSLPQLPLADYKIPQHITKCLKDVIESTDWTHRAESTLTSYAVELALCYKIGFVTDRDEAALENLASRARVADKVLEDALAEIKASSDGPHFDNRVYRGMIENGLDFRVAHDENYLLEGVLDGAIEHYRKDVVNMTAVFGPAHLLTLIVSVALCYALRTAGQWEKAISHRIELTSFIGKIKGERDRDTLASKSQLAAIYLDLDKLDQAENLLLQVREALMALASGEDTEVQENSQALAEVFRRKGKWQEAQDLLLPALELRERSLGPNHPDTLCWTLYGPIFE</sequence>
<dbReference type="InterPro" id="IPR053137">
    <property type="entry name" value="NLR-like"/>
</dbReference>
<reference evidence="1 2" key="1">
    <citation type="submission" date="2013-03" db="EMBL/GenBank/DDBJ databases">
        <title>The Genome Sequence of Exophiala aquamarina CBS 119918.</title>
        <authorList>
            <consortium name="The Broad Institute Genomics Platform"/>
            <person name="Cuomo C."/>
            <person name="de Hoog S."/>
            <person name="Gorbushina A."/>
            <person name="Walker B."/>
            <person name="Young S.K."/>
            <person name="Zeng Q."/>
            <person name="Gargeya S."/>
            <person name="Fitzgerald M."/>
            <person name="Haas B."/>
            <person name="Abouelleil A."/>
            <person name="Allen A.W."/>
            <person name="Alvarado L."/>
            <person name="Arachchi H.M."/>
            <person name="Berlin A.M."/>
            <person name="Chapman S.B."/>
            <person name="Gainer-Dewar J."/>
            <person name="Goldberg J."/>
            <person name="Griggs A."/>
            <person name="Gujja S."/>
            <person name="Hansen M."/>
            <person name="Howarth C."/>
            <person name="Imamovic A."/>
            <person name="Ireland A."/>
            <person name="Larimer J."/>
            <person name="McCowan C."/>
            <person name="Murphy C."/>
            <person name="Pearson M."/>
            <person name="Poon T.W."/>
            <person name="Priest M."/>
            <person name="Roberts A."/>
            <person name="Saif S."/>
            <person name="Shea T."/>
            <person name="Sisk P."/>
            <person name="Sykes S."/>
            <person name="Wortman J."/>
            <person name="Nusbaum C."/>
            <person name="Birren B."/>
        </authorList>
    </citation>
    <scope>NUCLEOTIDE SEQUENCE [LARGE SCALE GENOMIC DNA]</scope>
    <source>
        <strain evidence="1 2">CBS 119918</strain>
    </source>
</reference>
<dbReference type="SUPFAM" id="SSF48452">
    <property type="entry name" value="TPR-like"/>
    <property type="match status" value="1"/>
</dbReference>
<keyword evidence="2" id="KW-1185">Reference proteome</keyword>
<accession>A0A072P786</accession>
<proteinExistence type="predicted"/>
<dbReference type="STRING" id="1182545.A0A072P786"/>
<evidence type="ECO:0000313" key="1">
    <source>
        <dbReference type="EMBL" id="KEF55587.1"/>
    </source>
</evidence>